<dbReference type="InParanoid" id="A0A4Q1BBT8"/>
<name>A0A4Q1BBT8_TREME</name>
<dbReference type="AlphaFoldDB" id="A0A4Q1BBT8"/>
<sequence>MAVLSTHTDVTALKRTVAHTRQRLYLEIIAALALPDAPLPFSEPDHQFEPEPRIVLTPSSLNVLRERLPTKFKKDRGVLAAFFDAGSLYGQTSGEVIWEHGVGRMAGAGGGFHPEGVDTGGLVHVFLDHSNILFGLISTMYNKPIDALPPRHLRVLSLPCVSLLLRRGRLTPPGTLHAVASSPLQQDLDPLVRLGWEVSILKRVEVYEDEVVDHFAQNLIDKPMSHPESHASASQYGLKRYREQGVDEILHLKLLQTLNSKPTPAPKGSTIVLATGDAKGGQFNKDGFLGAVREAISRGWAVELWAFKSGLSRTWWTISQAEGWTHGGRFSVYYLDDWAYELVEMNDSND</sequence>
<protein>
    <recommendedName>
        <fullName evidence="3">NYN domain-containing protein</fullName>
    </recommendedName>
</protein>
<proteinExistence type="predicted"/>
<evidence type="ECO:0000313" key="1">
    <source>
        <dbReference type="EMBL" id="RXK35226.1"/>
    </source>
</evidence>
<accession>A0A4Q1BBT8</accession>
<evidence type="ECO:0008006" key="3">
    <source>
        <dbReference type="Google" id="ProtNLM"/>
    </source>
</evidence>
<dbReference type="EMBL" id="SDIL01000151">
    <property type="protein sequence ID" value="RXK35226.1"/>
    <property type="molecule type" value="Genomic_DNA"/>
</dbReference>
<dbReference type="OrthoDB" id="5590473at2759"/>
<comment type="caution">
    <text evidence="1">The sequence shown here is derived from an EMBL/GenBank/DDBJ whole genome shotgun (WGS) entry which is preliminary data.</text>
</comment>
<dbReference type="Proteomes" id="UP000289152">
    <property type="component" value="Unassembled WGS sequence"/>
</dbReference>
<dbReference type="CDD" id="cd18724">
    <property type="entry name" value="PIN_LabA-like"/>
    <property type="match status" value="1"/>
</dbReference>
<evidence type="ECO:0000313" key="2">
    <source>
        <dbReference type="Proteomes" id="UP000289152"/>
    </source>
</evidence>
<dbReference type="STRING" id="5217.A0A4Q1BBT8"/>
<dbReference type="VEuPathDB" id="FungiDB:TREMEDRAFT_74813"/>
<keyword evidence="2" id="KW-1185">Reference proteome</keyword>
<gene>
    <name evidence="1" type="ORF">M231_07529</name>
</gene>
<reference evidence="1 2" key="1">
    <citation type="submission" date="2016-06" db="EMBL/GenBank/DDBJ databases">
        <title>Evolution of pathogenesis and genome organization in the Tremellales.</title>
        <authorList>
            <person name="Cuomo C."/>
            <person name="Litvintseva A."/>
            <person name="Heitman J."/>
            <person name="Chen Y."/>
            <person name="Sun S."/>
            <person name="Springer D."/>
            <person name="Dromer F."/>
            <person name="Young S."/>
            <person name="Zeng Q."/>
            <person name="Chapman S."/>
            <person name="Gujja S."/>
            <person name="Saif S."/>
            <person name="Birren B."/>
        </authorList>
    </citation>
    <scope>NUCLEOTIDE SEQUENCE [LARGE SCALE GENOMIC DNA]</scope>
    <source>
        <strain evidence="1 2">ATCC 28783</strain>
    </source>
</reference>
<organism evidence="1 2">
    <name type="scientific">Tremella mesenterica</name>
    <name type="common">Jelly fungus</name>
    <dbReference type="NCBI Taxonomy" id="5217"/>
    <lineage>
        <taxon>Eukaryota</taxon>
        <taxon>Fungi</taxon>
        <taxon>Dikarya</taxon>
        <taxon>Basidiomycota</taxon>
        <taxon>Agaricomycotina</taxon>
        <taxon>Tremellomycetes</taxon>
        <taxon>Tremellales</taxon>
        <taxon>Tremellaceae</taxon>
        <taxon>Tremella</taxon>
    </lineage>
</organism>